<proteinExistence type="predicted"/>
<name>A0A0Q3SK19_SETIT</name>
<dbReference type="Proteomes" id="UP000004995">
    <property type="component" value="Unassembled WGS sequence"/>
</dbReference>
<dbReference type="InParanoid" id="A0A0Q3SK19"/>
<dbReference type="Gramene" id="KQL11933">
    <property type="protein sequence ID" value="KQL11933"/>
    <property type="gene ID" value="SETIT_0081352mg"/>
</dbReference>
<reference evidence="2" key="2">
    <citation type="submission" date="2018-08" db="UniProtKB">
        <authorList>
            <consortium name="EnsemblPlants"/>
        </authorList>
    </citation>
    <scope>IDENTIFICATION</scope>
    <source>
        <strain evidence="2">Yugu1</strain>
    </source>
</reference>
<reference evidence="3" key="1">
    <citation type="journal article" date="2012" name="Nat. Biotechnol.">
        <title>Reference genome sequence of the model plant Setaria.</title>
        <authorList>
            <person name="Bennetzen J.L."/>
            <person name="Schmutz J."/>
            <person name="Wang H."/>
            <person name="Percifield R."/>
            <person name="Hawkins J."/>
            <person name="Pontaroli A.C."/>
            <person name="Estep M."/>
            <person name="Feng L."/>
            <person name="Vaughn J.N."/>
            <person name="Grimwood J."/>
            <person name="Jenkins J."/>
            <person name="Barry K."/>
            <person name="Lindquist E."/>
            <person name="Hellsten U."/>
            <person name="Deshpande S."/>
            <person name="Wang X."/>
            <person name="Wu X."/>
            <person name="Mitros T."/>
            <person name="Triplett J."/>
            <person name="Yang X."/>
            <person name="Ye C.Y."/>
            <person name="Mauro-Herrera M."/>
            <person name="Wang L."/>
            <person name="Li P."/>
            <person name="Sharma M."/>
            <person name="Sharma R."/>
            <person name="Ronald P.C."/>
            <person name="Panaud O."/>
            <person name="Kellogg E.A."/>
            <person name="Brutnell T.P."/>
            <person name="Doust A.N."/>
            <person name="Tuskan G.A."/>
            <person name="Rokhsar D."/>
            <person name="Devos K.M."/>
        </authorList>
    </citation>
    <scope>NUCLEOTIDE SEQUENCE [LARGE SCALE GENOMIC DNA]</scope>
    <source>
        <strain evidence="3">cv. Yugu1</strain>
    </source>
</reference>
<dbReference type="EMBL" id="AGNK02002663">
    <property type="status" value="NOT_ANNOTATED_CDS"/>
    <property type="molecule type" value="Genomic_DNA"/>
</dbReference>
<evidence type="ECO:0000256" key="1">
    <source>
        <dbReference type="SAM" id="MobiDB-lite"/>
    </source>
</evidence>
<accession>A0A0Q3SK19</accession>
<organism evidence="2 3">
    <name type="scientific">Setaria italica</name>
    <name type="common">Foxtail millet</name>
    <name type="synonym">Panicum italicum</name>
    <dbReference type="NCBI Taxonomy" id="4555"/>
    <lineage>
        <taxon>Eukaryota</taxon>
        <taxon>Viridiplantae</taxon>
        <taxon>Streptophyta</taxon>
        <taxon>Embryophyta</taxon>
        <taxon>Tracheophyta</taxon>
        <taxon>Spermatophyta</taxon>
        <taxon>Magnoliopsida</taxon>
        <taxon>Liliopsida</taxon>
        <taxon>Poales</taxon>
        <taxon>Poaceae</taxon>
        <taxon>PACMAD clade</taxon>
        <taxon>Panicoideae</taxon>
        <taxon>Panicodae</taxon>
        <taxon>Paniceae</taxon>
        <taxon>Cenchrinae</taxon>
        <taxon>Setaria</taxon>
    </lineage>
</organism>
<dbReference type="EnsemblPlants" id="KQL11933">
    <property type="protein sequence ID" value="KQL11933"/>
    <property type="gene ID" value="SETIT_0081352mg"/>
</dbReference>
<evidence type="ECO:0000313" key="2">
    <source>
        <dbReference type="EnsemblPlants" id="KQL11933"/>
    </source>
</evidence>
<protein>
    <submittedName>
        <fullName evidence="2">Uncharacterized protein</fullName>
    </submittedName>
</protein>
<sequence>MWSYTTGSAVPIPRPRRRRQLRERRGDEADDAPPRPAMADLQASRRQMASLRSAASA</sequence>
<dbReference type="AlphaFoldDB" id="A0A0Q3SK19"/>
<evidence type="ECO:0000313" key="3">
    <source>
        <dbReference type="Proteomes" id="UP000004995"/>
    </source>
</evidence>
<keyword evidence="3" id="KW-1185">Reference proteome</keyword>
<feature type="region of interest" description="Disordered" evidence="1">
    <location>
        <begin position="1"/>
        <end position="57"/>
    </location>
</feature>